<dbReference type="CDD" id="cd00092">
    <property type="entry name" value="HTH_CRP"/>
    <property type="match status" value="1"/>
</dbReference>
<evidence type="ECO:0000259" key="4">
    <source>
        <dbReference type="PROSITE" id="PS51063"/>
    </source>
</evidence>
<feature type="domain" description="HTH crp-type" evidence="4">
    <location>
        <begin position="179"/>
        <end position="258"/>
    </location>
</feature>
<dbReference type="PROSITE" id="PS00261">
    <property type="entry name" value="GLYCO_HORMONE_BETA_1"/>
    <property type="match status" value="1"/>
</dbReference>
<evidence type="ECO:0000256" key="2">
    <source>
        <dbReference type="ARBA" id="ARBA00023125"/>
    </source>
</evidence>
<keyword evidence="1" id="KW-0805">Transcription regulation</keyword>
<dbReference type="SUPFAM" id="SSF46785">
    <property type="entry name" value="Winged helix' DNA-binding domain"/>
    <property type="match status" value="1"/>
</dbReference>
<dbReference type="InterPro" id="IPR036390">
    <property type="entry name" value="WH_DNA-bd_sf"/>
</dbReference>
<proteinExistence type="predicted"/>
<dbReference type="Proteomes" id="UP000727456">
    <property type="component" value="Unassembled WGS sequence"/>
</dbReference>
<dbReference type="SUPFAM" id="SSF51206">
    <property type="entry name" value="cAMP-binding domain-like"/>
    <property type="match status" value="1"/>
</dbReference>
<dbReference type="InterPro" id="IPR018245">
    <property type="entry name" value="Gonadotropin_bsu_CS"/>
</dbReference>
<name>A0ABX0TY86_9SPHN</name>
<dbReference type="Gene3D" id="1.10.10.10">
    <property type="entry name" value="Winged helix-like DNA-binding domain superfamily/Winged helix DNA-binding domain"/>
    <property type="match status" value="1"/>
</dbReference>
<dbReference type="PANTHER" id="PTHR24567:SF28">
    <property type="entry name" value="LISTERIOLYSIN REGULATORY PROTEIN"/>
    <property type="match status" value="1"/>
</dbReference>
<dbReference type="InterPro" id="IPR018335">
    <property type="entry name" value="Tscrpt_reg_HTH_Crp-type_CS"/>
</dbReference>
<evidence type="ECO:0000313" key="5">
    <source>
        <dbReference type="EMBL" id="NIJ09380.1"/>
    </source>
</evidence>
<dbReference type="InterPro" id="IPR036388">
    <property type="entry name" value="WH-like_DNA-bd_sf"/>
</dbReference>
<protein>
    <submittedName>
        <fullName evidence="5">CRP/FNR family transcriptional regulator</fullName>
    </submittedName>
</protein>
<dbReference type="Pfam" id="PF00027">
    <property type="entry name" value="cNMP_binding"/>
    <property type="match status" value="1"/>
</dbReference>
<dbReference type="Pfam" id="PF13545">
    <property type="entry name" value="HTH_Crp_2"/>
    <property type="match status" value="1"/>
</dbReference>
<keyword evidence="3" id="KW-0804">Transcription</keyword>
<organism evidence="5 6">
    <name type="scientific">Sphingomonas vulcanisoli</name>
    <dbReference type="NCBI Taxonomy" id="1658060"/>
    <lineage>
        <taxon>Bacteria</taxon>
        <taxon>Pseudomonadati</taxon>
        <taxon>Pseudomonadota</taxon>
        <taxon>Alphaproteobacteria</taxon>
        <taxon>Sphingomonadales</taxon>
        <taxon>Sphingomonadaceae</taxon>
        <taxon>Sphingomonas</taxon>
    </lineage>
</organism>
<evidence type="ECO:0000256" key="3">
    <source>
        <dbReference type="ARBA" id="ARBA00023163"/>
    </source>
</evidence>
<dbReference type="InterPro" id="IPR014710">
    <property type="entry name" value="RmlC-like_jellyroll"/>
</dbReference>
<dbReference type="InterPro" id="IPR012318">
    <property type="entry name" value="HTH_CRP"/>
</dbReference>
<gene>
    <name evidence="5" type="ORF">FHS31_003012</name>
</gene>
<dbReference type="PANTHER" id="PTHR24567">
    <property type="entry name" value="CRP FAMILY TRANSCRIPTIONAL REGULATORY PROTEIN"/>
    <property type="match status" value="1"/>
</dbReference>
<keyword evidence="2" id="KW-0238">DNA-binding</keyword>
<dbReference type="InterPro" id="IPR050397">
    <property type="entry name" value="Env_Response_Regulators"/>
</dbReference>
<evidence type="ECO:0000256" key="1">
    <source>
        <dbReference type="ARBA" id="ARBA00023015"/>
    </source>
</evidence>
<dbReference type="CDD" id="cd00038">
    <property type="entry name" value="CAP_ED"/>
    <property type="match status" value="1"/>
</dbReference>
<evidence type="ECO:0000313" key="6">
    <source>
        <dbReference type="Proteomes" id="UP000727456"/>
    </source>
</evidence>
<comment type="caution">
    <text evidence="5">The sequence shown here is derived from an EMBL/GenBank/DDBJ whole genome shotgun (WGS) entry which is preliminary data.</text>
</comment>
<dbReference type="PRINTS" id="PR00034">
    <property type="entry name" value="HTHCRP"/>
</dbReference>
<dbReference type="EMBL" id="JAAOZC010000010">
    <property type="protein sequence ID" value="NIJ09380.1"/>
    <property type="molecule type" value="Genomic_DNA"/>
</dbReference>
<dbReference type="PROSITE" id="PS00042">
    <property type="entry name" value="HTH_CRP_1"/>
    <property type="match status" value="1"/>
</dbReference>
<dbReference type="PROSITE" id="PS51063">
    <property type="entry name" value="HTH_CRP_2"/>
    <property type="match status" value="1"/>
</dbReference>
<dbReference type="InterPro" id="IPR000595">
    <property type="entry name" value="cNMP-bd_dom"/>
</dbReference>
<keyword evidence="6" id="KW-1185">Reference proteome</keyword>
<dbReference type="Gene3D" id="2.60.120.10">
    <property type="entry name" value="Jelly Rolls"/>
    <property type="match status" value="1"/>
</dbReference>
<dbReference type="SMART" id="SM00100">
    <property type="entry name" value="cNMP"/>
    <property type="match status" value="1"/>
</dbReference>
<dbReference type="SMART" id="SM00419">
    <property type="entry name" value="HTH_CRP"/>
    <property type="match status" value="1"/>
</dbReference>
<accession>A0ABX0TY86</accession>
<sequence>MNRLSLRGFDFDQIYGNLRSDPPDSARQDRGMDTPELCGACPVKQQSLCGGLCNSDLSTLNRSGRRHRLRRGDTFCWAGEDSGACANVLDGMLKVVAVTPEGAERTVGLHHPADFIGNPYRDTSEYTITAVTDVELCLFPRSSFDRLLAESHDLERELLRRTLASLGDARSRILTLMHTSAEAKVAGFLLELAGRAGNRAARGSLDGPLTFDLPLTRGEMAEVLGLTIETVSRQLGQFKAAGIVALPALRTITIRDADALRRLTLALN</sequence>
<reference evidence="5 6" key="1">
    <citation type="submission" date="2020-03" db="EMBL/GenBank/DDBJ databases">
        <title>Genomic Encyclopedia of Type Strains, Phase III (KMG-III): the genomes of soil and plant-associated and newly described type strains.</title>
        <authorList>
            <person name="Whitman W."/>
        </authorList>
    </citation>
    <scope>NUCLEOTIDE SEQUENCE [LARGE SCALE GENOMIC DNA]</scope>
    <source>
        <strain evidence="5 6">CECT 8804</strain>
    </source>
</reference>
<dbReference type="InterPro" id="IPR018490">
    <property type="entry name" value="cNMP-bd_dom_sf"/>
</dbReference>